<dbReference type="AlphaFoldDB" id="A0A386ZFS2"/>
<dbReference type="Pfam" id="PF13401">
    <property type="entry name" value="AAA_22"/>
    <property type="match status" value="1"/>
</dbReference>
<feature type="region of interest" description="Disordered" evidence="1">
    <location>
        <begin position="363"/>
        <end position="390"/>
    </location>
</feature>
<dbReference type="Proteomes" id="UP000267164">
    <property type="component" value="Chromosome"/>
</dbReference>
<dbReference type="EMBL" id="CP032568">
    <property type="protein sequence ID" value="AYF76073.1"/>
    <property type="molecule type" value="Genomic_DNA"/>
</dbReference>
<reference evidence="3 4" key="1">
    <citation type="submission" date="2018-09" db="EMBL/GenBank/DDBJ databases">
        <title>Nocardia yunnanensis sp. nov., an actinomycete isolated from a soil sample.</title>
        <authorList>
            <person name="Zhang J."/>
        </authorList>
    </citation>
    <scope>NUCLEOTIDE SEQUENCE [LARGE SCALE GENOMIC DNA]</scope>
    <source>
        <strain evidence="3 4">CFHS0054</strain>
    </source>
</reference>
<dbReference type="GO" id="GO:0016887">
    <property type="term" value="F:ATP hydrolysis activity"/>
    <property type="evidence" value="ECO:0007669"/>
    <property type="project" value="InterPro"/>
</dbReference>
<dbReference type="InterPro" id="IPR049945">
    <property type="entry name" value="AAA_22"/>
</dbReference>
<name>A0A386ZFS2_9NOCA</name>
<feature type="compositionally biased region" description="Basic residues" evidence="1">
    <location>
        <begin position="370"/>
        <end position="390"/>
    </location>
</feature>
<protein>
    <submittedName>
        <fullName evidence="3">ATP-binding protein</fullName>
    </submittedName>
</protein>
<evidence type="ECO:0000259" key="2">
    <source>
        <dbReference type="Pfam" id="PF13401"/>
    </source>
</evidence>
<accession>A0A386ZFS2</accession>
<organism evidence="3 4">
    <name type="scientific">Nocardia yunnanensis</name>
    <dbReference type="NCBI Taxonomy" id="2382165"/>
    <lineage>
        <taxon>Bacteria</taxon>
        <taxon>Bacillati</taxon>
        <taxon>Actinomycetota</taxon>
        <taxon>Actinomycetes</taxon>
        <taxon>Mycobacteriales</taxon>
        <taxon>Nocardiaceae</taxon>
        <taxon>Nocardia</taxon>
    </lineage>
</organism>
<gene>
    <name evidence="3" type="ORF">D7D52_22045</name>
</gene>
<keyword evidence="3" id="KW-0547">Nucleotide-binding</keyword>
<keyword evidence="4" id="KW-1185">Reference proteome</keyword>
<evidence type="ECO:0000313" key="4">
    <source>
        <dbReference type="Proteomes" id="UP000267164"/>
    </source>
</evidence>
<sequence length="390" mass="43217">MNSLVPPESAAVDLENISLSRKEDWKLWVYAPPLTPPPRLTCRQIAALGPEAIFRYNEARRVWHANLGPIETPQLKLLHRRLKVIVGSNRQFGDKPKDAIAVDAYPGLGKTTAVLAFAKEFHQQQIALRGPMTPDGNERWPVCRVGLTGNTGMLDFNKAMLEFYGHPGTSKGSAAHFARRALDCVLSCQTRLLVVDDLHFLRFRETNGVEISNHFKYIANEFPVTLLFVGVGLARRGLFSEGGTDEDSVMAQLGRRTKRLGLAPFTIDTDERRFEWRQLLLNIEQQLILANVYPGMIADDLSDYLFARSTGHIGSLMSVVRGGCELAALTGAERFTAQLLDEVDMDDSADRARAELDAAISSGRLTTKLGTRRGKRGGTSRPTASRRSKS</sequence>
<evidence type="ECO:0000256" key="1">
    <source>
        <dbReference type="SAM" id="MobiDB-lite"/>
    </source>
</evidence>
<feature type="domain" description="ORC1/DEAH AAA+ ATPase" evidence="2">
    <location>
        <begin position="98"/>
        <end position="231"/>
    </location>
</feature>
<proteinExistence type="predicted"/>
<dbReference type="SUPFAM" id="SSF52540">
    <property type="entry name" value="P-loop containing nucleoside triphosphate hydrolases"/>
    <property type="match status" value="1"/>
</dbReference>
<dbReference type="GO" id="GO:0005524">
    <property type="term" value="F:ATP binding"/>
    <property type="evidence" value="ECO:0007669"/>
    <property type="project" value="UniProtKB-KW"/>
</dbReference>
<dbReference type="OrthoDB" id="3337229at2"/>
<dbReference type="KEGG" id="nyu:D7D52_22045"/>
<dbReference type="InterPro" id="IPR027417">
    <property type="entry name" value="P-loop_NTPase"/>
</dbReference>
<dbReference type="RefSeq" id="WP_120739221.1">
    <property type="nucleotide sequence ID" value="NZ_CP032568.1"/>
</dbReference>
<keyword evidence="3" id="KW-0067">ATP-binding</keyword>
<evidence type="ECO:0000313" key="3">
    <source>
        <dbReference type="EMBL" id="AYF76073.1"/>
    </source>
</evidence>